<feature type="transmembrane region" description="Helical" evidence="1">
    <location>
        <begin position="15"/>
        <end position="35"/>
    </location>
</feature>
<evidence type="ECO:0000256" key="1">
    <source>
        <dbReference type="SAM" id="Phobius"/>
    </source>
</evidence>
<dbReference type="RefSeq" id="WP_204720447.1">
    <property type="nucleotide sequence ID" value="NZ_JACSNR010000004.1"/>
</dbReference>
<keyword evidence="3" id="KW-1185">Reference proteome</keyword>
<keyword evidence="1" id="KW-0472">Membrane</keyword>
<gene>
    <name evidence="2" type="ORF">H9X81_05640</name>
</gene>
<dbReference type="Proteomes" id="UP000724149">
    <property type="component" value="Unassembled WGS sequence"/>
</dbReference>
<reference evidence="2 3" key="1">
    <citation type="journal article" date="2021" name="Sci. Rep.">
        <title>The distribution of antibiotic resistance genes in chicken gut microbiota commensals.</title>
        <authorList>
            <person name="Juricova H."/>
            <person name="Matiasovicova J."/>
            <person name="Kubasova T."/>
            <person name="Cejkova D."/>
            <person name="Rychlik I."/>
        </authorList>
    </citation>
    <scope>NUCLEOTIDE SEQUENCE [LARGE SCALE GENOMIC DNA]</scope>
    <source>
        <strain evidence="2 3">An564</strain>
    </source>
</reference>
<feature type="transmembrane region" description="Helical" evidence="1">
    <location>
        <begin position="112"/>
        <end position="129"/>
    </location>
</feature>
<keyword evidence="1" id="KW-1133">Transmembrane helix</keyword>
<evidence type="ECO:0000313" key="3">
    <source>
        <dbReference type="Proteomes" id="UP000724149"/>
    </source>
</evidence>
<accession>A0ABS2GL13</accession>
<evidence type="ECO:0000313" key="2">
    <source>
        <dbReference type="EMBL" id="MBM6923172.1"/>
    </source>
</evidence>
<comment type="caution">
    <text evidence="2">The sequence shown here is derived from an EMBL/GenBank/DDBJ whole genome shotgun (WGS) entry which is preliminary data.</text>
</comment>
<keyword evidence="1" id="KW-0812">Transmembrane</keyword>
<dbReference type="EMBL" id="JACSNR010000004">
    <property type="protein sequence ID" value="MBM6923172.1"/>
    <property type="molecule type" value="Genomic_DNA"/>
</dbReference>
<feature type="transmembrane region" description="Helical" evidence="1">
    <location>
        <begin position="55"/>
        <end position="77"/>
    </location>
</feature>
<name>A0ABS2GL13_9FIRM</name>
<sequence length="145" mass="15756">MKKYTPQALAAAEKWARLTTGFLAALFLFYAYWMLADLELVPTPAFLPDFLFAGAVRNTLHTVILACAAEAGFWYNLAQETGREVPASTIRIALLILLAGDVLLAVRNGLGPAAVVASLAAVLLMDLLFELSLRQFSRVDAVRAE</sequence>
<proteinExistence type="predicted"/>
<protein>
    <submittedName>
        <fullName evidence="2">Uncharacterized protein</fullName>
    </submittedName>
</protein>
<feature type="transmembrane region" description="Helical" evidence="1">
    <location>
        <begin position="89"/>
        <end position="106"/>
    </location>
</feature>
<organism evidence="2 3">
    <name type="scientific">Hydrogenoanaerobacterium saccharovorans</name>
    <dbReference type="NCBI Taxonomy" id="474960"/>
    <lineage>
        <taxon>Bacteria</taxon>
        <taxon>Bacillati</taxon>
        <taxon>Bacillota</taxon>
        <taxon>Clostridia</taxon>
        <taxon>Eubacteriales</taxon>
        <taxon>Oscillospiraceae</taxon>
        <taxon>Hydrogenoanaerobacterium</taxon>
    </lineage>
</organism>